<dbReference type="SUPFAM" id="SSF49899">
    <property type="entry name" value="Concanavalin A-like lectins/glucanases"/>
    <property type="match status" value="1"/>
</dbReference>
<dbReference type="RefSeq" id="WP_145079094.1">
    <property type="nucleotide sequence ID" value="NZ_CP036298.1"/>
</dbReference>
<dbReference type="Pfam" id="PF04773">
    <property type="entry name" value="FecR"/>
    <property type="match status" value="1"/>
</dbReference>
<dbReference type="OrthoDB" id="258532at2"/>
<dbReference type="PANTHER" id="PTHR30273">
    <property type="entry name" value="PERIPLASMIC SIGNAL SENSOR AND SIGMA FACTOR ACTIVATOR FECR-RELATED"/>
    <property type="match status" value="1"/>
</dbReference>
<reference evidence="2 3" key="1">
    <citation type="submission" date="2019-02" db="EMBL/GenBank/DDBJ databases">
        <title>Deep-cultivation of Planctomycetes and their phenomic and genomic characterization uncovers novel biology.</title>
        <authorList>
            <person name="Wiegand S."/>
            <person name="Jogler M."/>
            <person name="Boedeker C."/>
            <person name="Pinto D."/>
            <person name="Vollmers J."/>
            <person name="Rivas-Marin E."/>
            <person name="Kohn T."/>
            <person name="Peeters S.H."/>
            <person name="Heuer A."/>
            <person name="Rast P."/>
            <person name="Oberbeckmann S."/>
            <person name="Bunk B."/>
            <person name="Jeske O."/>
            <person name="Meyerdierks A."/>
            <person name="Storesund J.E."/>
            <person name="Kallscheuer N."/>
            <person name="Luecker S."/>
            <person name="Lage O.M."/>
            <person name="Pohl T."/>
            <person name="Merkel B.J."/>
            <person name="Hornburger P."/>
            <person name="Mueller R.-W."/>
            <person name="Bruemmer F."/>
            <person name="Labrenz M."/>
            <person name="Spormann A.M."/>
            <person name="Op den Camp H."/>
            <person name="Overmann J."/>
            <person name="Amann R."/>
            <person name="Jetten M.S.M."/>
            <person name="Mascher T."/>
            <person name="Medema M.H."/>
            <person name="Devos D.P."/>
            <person name="Kaster A.-K."/>
            <person name="Ovreas L."/>
            <person name="Rohde M."/>
            <person name="Galperin M.Y."/>
            <person name="Jogler C."/>
        </authorList>
    </citation>
    <scope>NUCLEOTIDE SEQUENCE [LARGE SCALE GENOMIC DNA]</scope>
    <source>
        <strain evidence="2 3">Q31a</strain>
    </source>
</reference>
<sequence>MTPQERSQLLDSLLEGDIAEADFLRIEAELSVDPEVRQEYYRLLRLDTSLARELSDQEAAPQWPVKWAEEHRAQADSATNPTRVRWVKPLLAMLTIAACSMALIHFTPWRATDPLQQALQPLPSSHQLAASGFGVLSGQTNAEWQSPEISDGSLVPAGIHHLRSGLIHLELFSGVQMVIEGEAIFSVDSPMQVSLIQGRARATVPEPAQGFVLKTNLGDVVDLGTEFTVDSGAEYSQVQVVDGEVELRREGVLMQKLLVGERVGISSDGQVLDQPAAAATELIGPKDFQQALALQQSAKFQVAMDSQSQLQQDSRLVAHYRISGKEDWSRQLDNTATARPLAASDGAIVATRRTADRWGRAAGALDFSPTGSRVRVNVPGEFRGLSMFCWVKINSLDRWYNSLFLTDGHEEQEPHWQIMNDGRMFFSVKRPLRSKGEQQESQQYIFYSEPFWNASLSGKWIMLCTTYDVDQRQVTHYLNGRSIGQEAIPADHVIDSIKIGPASLCNWSEPMYRTDPHFVVRNLNGSLDEFAIFEGVLSGEEIANLFHAGHPYSSSGN</sequence>
<evidence type="ECO:0000259" key="1">
    <source>
        <dbReference type="Pfam" id="PF04773"/>
    </source>
</evidence>
<dbReference type="Gene3D" id="2.60.120.1440">
    <property type="match status" value="1"/>
</dbReference>
<dbReference type="GO" id="GO:0016989">
    <property type="term" value="F:sigma factor antagonist activity"/>
    <property type="evidence" value="ECO:0007669"/>
    <property type="project" value="TreeGrafter"/>
</dbReference>
<gene>
    <name evidence="2" type="ORF">Q31a_31750</name>
</gene>
<dbReference type="PANTHER" id="PTHR30273:SF2">
    <property type="entry name" value="PROTEIN FECR"/>
    <property type="match status" value="1"/>
</dbReference>
<dbReference type="Gene3D" id="2.60.120.200">
    <property type="match status" value="1"/>
</dbReference>
<dbReference type="AlphaFoldDB" id="A0A518G8E9"/>
<protein>
    <submittedName>
        <fullName evidence="2">FecR protein</fullName>
    </submittedName>
</protein>
<keyword evidence="3" id="KW-1185">Reference proteome</keyword>
<organism evidence="2 3">
    <name type="scientific">Aureliella helgolandensis</name>
    <dbReference type="NCBI Taxonomy" id="2527968"/>
    <lineage>
        <taxon>Bacteria</taxon>
        <taxon>Pseudomonadati</taxon>
        <taxon>Planctomycetota</taxon>
        <taxon>Planctomycetia</taxon>
        <taxon>Pirellulales</taxon>
        <taxon>Pirellulaceae</taxon>
        <taxon>Aureliella</taxon>
    </lineage>
</organism>
<dbReference type="KEGG" id="ahel:Q31a_31750"/>
<dbReference type="Pfam" id="PF13385">
    <property type="entry name" value="Laminin_G_3"/>
    <property type="match status" value="1"/>
</dbReference>
<dbReference type="EMBL" id="CP036298">
    <property type="protein sequence ID" value="QDV24853.1"/>
    <property type="molecule type" value="Genomic_DNA"/>
</dbReference>
<dbReference type="InterPro" id="IPR012373">
    <property type="entry name" value="Ferrdict_sens_TM"/>
</dbReference>
<dbReference type="Proteomes" id="UP000318017">
    <property type="component" value="Chromosome"/>
</dbReference>
<dbReference type="InterPro" id="IPR006860">
    <property type="entry name" value="FecR"/>
</dbReference>
<evidence type="ECO:0000313" key="2">
    <source>
        <dbReference type="EMBL" id="QDV24853.1"/>
    </source>
</evidence>
<proteinExistence type="predicted"/>
<accession>A0A518G8E9</accession>
<name>A0A518G8E9_9BACT</name>
<feature type="domain" description="FecR protein" evidence="1">
    <location>
        <begin position="190"/>
        <end position="246"/>
    </location>
</feature>
<dbReference type="InterPro" id="IPR013320">
    <property type="entry name" value="ConA-like_dom_sf"/>
</dbReference>
<evidence type="ECO:0000313" key="3">
    <source>
        <dbReference type="Proteomes" id="UP000318017"/>
    </source>
</evidence>